<evidence type="ECO:0000313" key="3">
    <source>
        <dbReference type="EMBL" id="MBL6079534.1"/>
    </source>
</evidence>
<dbReference type="EMBL" id="JAETWB010000007">
    <property type="protein sequence ID" value="MBL6079534.1"/>
    <property type="molecule type" value="Genomic_DNA"/>
</dbReference>
<dbReference type="PANTHER" id="PTHR42928">
    <property type="entry name" value="TRICARBOXYLATE-BINDING PROTEIN"/>
    <property type="match status" value="1"/>
</dbReference>
<keyword evidence="2" id="KW-0732">Signal</keyword>
<dbReference type="InterPro" id="IPR006311">
    <property type="entry name" value="TAT_signal"/>
</dbReference>
<dbReference type="Gene3D" id="3.40.190.150">
    <property type="entry name" value="Bordetella uptake gene, domain 1"/>
    <property type="match status" value="1"/>
</dbReference>
<evidence type="ECO:0008006" key="5">
    <source>
        <dbReference type="Google" id="ProtNLM"/>
    </source>
</evidence>
<evidence type="ECO:0000256" key="1">
    <source>
        <dbReference type="ARBA" id="ARBA00006987"/>
    </source>
</evidence>
<reference evidence="3 4" key="1">
    <citation type="submission" date="2021-01" db="EMBL/GenBank/DDBJ databases">
        <title>Belnapia mucosa sp. nov. and Belnapia arida sp. nov., isolated from the Tabernas Desert (Almeria, Spain).</title>
        <authorList>
            <person name="Molina-Menor E."/>
            <person name="Vidal-Verdu A."/>
            <person name="Calonge A."/>
            <person name="Satari L."/>
            <person name="Pereto J."/>
            <person name="Porcar M."/>
        </authorList>
    </citation>
    <scope>NUCLEOTIDE SEQUENCE [LARGE SCALE GENOMIC DNA]</scope>
    <source>
        <strain evidence="3 4">T18</strain>
    </source>
</reference>
<dbReference type="Proteomes" id="UP000660885">
    <property type="component" value="Unassembled WGS sequence"/>
</dbReference>
<sequence>MTLHRRTALGLGLAAFGAPLAAPALAQPARATARVVVGFPAGGSADTTARLIAERLRGTYAQNVIVENRVGAAGRLAVEAVKAAEPDGNTILLTAASMLVIFPHLYRPATLRYDPFADLMPVTPAGEFTFGMGVGPMANSLGTLAAFKEWGAGKRDIPFSSAAAGSMLHFLGVQVAKATGLSMTHIPYRGSAPAIQDLLGGRLAASYHPMVDLAPHAAAPGGPVRLAGVSSEQRLPRFPDVPTFAEQGYPQLTGSEWFGLFLPARTPGAVQEALHRAAVEAIGTADYREAIARLEMRPYPLSIADFTRRFRADYEKWAPIIAESGFRPEET</sequence>
<dbReference type="Pfam" id="PF03401">
    <property type="entry name" value="TctC"/>
    <property type="match status" value="1"/>
</dbReference>
<evidence type="ECO:0000256" key="2">
    <source>
        <dbReference type="SAM" id="SignalP"/>
    </source>
</evidence>
<proteinExistence type="inferred from homology"/>
<accession>A0ABS1U4D0</accession>
<dbReference type="InterPro" id="IPR042100">
    <property type="entry name" value="Bug_dom1"/>
</dbReference>
<organism evidence="3 4">
    <name type="scientific">Belnapia arida</name>
    <dbReference type="NCBI Taxonomy" id="2804533"/>
    <lineage>
        <taxon>Bacteria</taxon>
        <taxon>Pseudomonadati</taxon>
        <taxon>Pseudomonadota</taxon>
        <taxon>Alphaproteobacteria</taxon>
        <taxon>Acetobacterales</taxon>
        <taxon>Roseomonadaceae</taxon>
        <taxon>Belnapia</taxon>
    </lineage>
</organism>
<dbReference type="PANTHER" id="PTHR42928:SF5">
    <property type="entry name" value="BLR1237 PROTEIN"/>
    <property type="match status" value="1"/>
</dbReference>
<evidence type="ECO:0000313" key="4">
    <source>
        <dbReference type="Proteomes" id="UP000660885"/>
    </source>
</evidence>
<dbReference type="Gene3D" id="3.40.190.10">
    <property type="entry name" value="Periplasmic binding protein-like II"/>
    <property type="match status" value="1"/>
</dbReference>
<dbReference type="PIRSF" id="PIRSF017082">
    <property type="entry name" value="YflP"/>
    <property type="match status" value="1"/>
</dbReference>
<dbReference type="PROSITE" id="PS51318">
    <property type="entry name" value="TAT"/>
    <property type="match status" value="1"/>
</dbReference>
<feature type="signal peptide" evidence="2">
    <location>
        <begin position="1"/>
        <end position="26"/>
    </location>
</feature>
<comment type="caution">
    <text evidence="3">The sequence shown here is derived from an EMBL/GenBank/DDBJ whole genome shotgun (WGS) entry which is preliminary data.</text>
</comment>
<name>A0ABS1U4D0_9PROT</name>
<comment type="similarity">
    <text evidence="1">Belongs to the UPF0065 (bug) family.</text>
</comment>
<dbReference type="RefSeq" id="WP_202832781.1">
    <property type="nucleotide sequence ID" value="NZ_JAETWB010000007.1"/>
</dbReference>
<gene>
    <name evidence="3" type="ORF">JMJ56_16070</name>
</gene>
<feature type="chain" id="PRO_5046463582" description="Tripartite-type tricarboxylate transporter, receptor component TctC" evidence="2">
    <location>
        <begin position="27"/>
        <end position="331"/>
    </location>
</feature>
<protein>
    <recommendedName>
        <fullName evidence="5">Tripartite-type tricarboxylate transporter, receptor component TctC</fullName>
    </recommendedName>
</protein>
<dbReference type="InterPro" id="IPR005064">
    <property type="entry name" value="BUG"/>
</dbReference>
<keyword evidence="4" id="KW-1185">Reference proteome</keyword>